<evidence type="ECO:0000313" key="2">
    <source>
        <dbReference type="Proteomes" id="UP000886885"/>
    </source>
</evidence>
<protein>
    <submittedName>
        <fullName evidence="1">Uncharacterized protein</fullName>
    </submittedName>
</protein>
<sequence>MGLRGGDRFIAGWFRLVSRGLWFEEIGSVAMWLGWICDWNEVVGRWCFRGLLGRAVVRKADVGRHGHNGAWVTRLLAVASGYERKEQQLVFNGWKRWFPMVIGRRLGCDWSSVMEDVV</sequence>
<name>A0A8X8ADL7_POPTO</name>
<reference evidence="1" key="1">
    <citation type="journal article" date="2020" name="bioRxiv">
        <title>Hybrid origin of Populus tomentosa Carr. identified through genome sequencing and phylogenomic analysis.</title>
        <authorList>
            <person name="An X."/>
            <person name="Gao K."/>
            <person name="Chen Z."/>
            <person name="Li J."/>
            <person name="Yang X."/>
            <person name="Yang X."/>
            <person name="Zhou J."/>
            <person name="Guo T."/>
            <person name="Zhao T."/>
            <person name="Huang S."/>
            <person name="Miao D."/>
            <person name="Khan W.U."/>
            <person name="Rao P."/>
            <person name="Ye M."/>
            <person name="Lei B."/>
            <person name="Liao W."/>
            <person name="Wang J."/>
            <person name="Ji L."/>
            <person name="Li Y."/>
            <person name="Guo B."/>
            <person name="Mustafa N.S."/>
            <person name="Li S."/>
            <person name="Yun Q."/>
            <person name="Keller S.R."/>
            <person name="Mao J."/>
            <person name="Zhang R."/>
            <person name="Strauss S.H."/>
        </authorList>
    </citation>
    <scope>NUCLEOTIDE SEQUENCE</scope>
    <source>
        <strain evidence="1">GM15</strain>
        <tissue evidence="1">Leaf</tissue>
    </source>
</reference>
<gene>
    <name evidence="1" type="ORF">POTOM_010438</name>
</gene>
<dbReference type="Proteomes" id="UP000886885">
    <property type="component" value="Chromosome 2D"/>
</dbReference>
<evidence type="ECO:0000313" key="1">
    <source>
        <dbReference type="EMBL" id="KAG6784737.1"/>
    </source>
</evidence>
<dbReference type="EMBL" id="JAAWWB010000004">
    <property type="protein sequence ID" value="KAG6784737.1"/>
    <property type="molecule type" value="Genomic_DNA"/>
</dbReference>
<proteinExistence type="predicted"/>
<keyword evidence="2" id="KW-1185">Reference proteome</keyword>
<organism evidence="1 2">
    <name type="scientific">Populus tomentosa</name>
    <name type="common">Chinese white poplar</name>
    <dbReference type="NCBI Taxonomy" id="118781"/>
    <lineage>
        <taxon>Eukaryota</taxon>
        <taxon>Viridiplantae</taxon>
        <taxon>Streptophyta</taxon>
        <taxon>Embryophyta</taxon>
        <taxon>Tracheophyta</taxon>
        <taxon>Spermatophyta</taxon>
        <taxon>Magnoliopsida</taxon>
        <taxon>eudicotyledons</taxon>
        <taxon>Gunneridae</taxon>
        <taxon>Pentapetalae</taxon>
        <taxon>rosids</taxon>
        <taxon>fabids</taxon>
        <taxon>Malpighiales</taxon>
        <taxon>Salicaceae</taxon>
        <taxon>Saliceae</taxon>
        <taxon>Populus</taxon>
    </lineage>
</organism>
<accession>A0A8X8ADL7</accession>
<comment type="caution">
    <text evidence="1">The sequence shown here is derived from an EMBL/GenBank/DDBJ whole genome shotgun (WGS) entry which is preliminary data.</text>
</comment>
<dbReference type="AlphaFoldDB" id="A0A8X8ADL7"/>